<dbReference type="Gene3D" id="2.70.98.110">
    <property type="entry name" value="Glycosyl hydrolase family 63, N-terminal domain"/>
    <property type="match status" value="1"/>
</dbReference>
<keyword evidence="6" id="KW-0735">Signal-anchor</keyword>
<evidence type="ECO:0000256" key="6">
    <source>
        <dbReference type="ARBA" id="ARBA00022968"/>
    </source>
</evidence>
<dbReference type="EMBL" id="KI964019">
    <property type="protein sequence ID" value="EUC43776.1"/>
    <property type="molecule type" value="Genomic_DNA"/>
</dbReference>
<comment type="similarity">
    <text evidence="2 12">Belongs to the glycosyl hydrolase 63 family.</text>
</comment>
<dbReference type="GO" id="GO:0009311">
    <property type="term" value="P:oligosaccharide metabolic process"/>
    <property type="evidence" value="ECO:0007669"/>
    <property type="project" value="UniProtKB-UniRule"/>
</dbReference>
<dbReference type="PANTHER" id="PTHR10412:SF11">
    <property type="entry name" value="MANNOSYL-OLIGOSACCHARIDE GLUCOSIDASE"/>
    <property type="match status" value="1"/>
</dbReference>
<dbReference type="InterPro" id="IPR004888">
    <property type="entry name" value="Glycoside_hydrolase_63"/>
</dbReference>
<dbReference type="Pfam" id="PF03200">
    <property type="entry name" value="Glyco_hydro_63"/>
    <property type="match status" value="1"/>
</dbReference>
<name>W6ZJK2_COCMI</name>
<evidence type="ECO:0000256" key="5">
    <source>
        <dbReference type="ARBA" id="ARBA00022824"/>
    </source>
</evidence>
<keyword evidence="14" id="KW-0732">Signal</keyword>
<feature type="chain" id="PRO_5004887549" description="Mannosyl-oligosaccharide glucosidase" evidence="14">
    <location>
        <begin position="20"/>
        <end position="833"/>
    </location>
</feature>
<sequence length="833" mass="93554">MLPRAFLALVLASVSSTSATVDENPSTNTQSLLWGPYRPNIYLGLRPRVPKSVIAGLMWARLEDVGMSKCAALRHNVNQSEDIARYGWTAYDTREGGQQVIEDDDNKVNITTEFMKYSEGQHQGNWGLRVKGMPRFDAPPDLKTTVIFYLGMEEKEACTHCRLDARQQLGEGEDTSVHAVNMNLVHPKLGASGIHIPVPINSDGHREIAFVKSLNVTEDRLWQAKSTFLNTLKDQTKDRKEPGPTDIVIHDAPGAGNMHFVQMVLHGEFEFDILYSTETAKRTMTSASLTTDLEKAMQTFGKNFLSVFNPTPPFKTFEHLSFSKSVFSDLLGGLGYFIGSSKVVTAKKAIYAETTANFWEKSADANKHTTPETKGPYELLTHTSSRAAFPRGSLFDEGFHLLLVLEWDADLALEVVRDWLFLMDDDGWIAREQILGSEAEASTPPESINQFPHIASPPTMYLVISKFVKMLRGTIKYHGRPSVYLSKPETGKALVIKMQPLLKRHYEWFRKSQSGDVEAHSIPSANLNEGYRWRARTPGKNTASGLSDYPRAEPPDLTELHLDALCWVGVMGRTLEQIAFFTENAHDAFTYQKHVRSIKRNIDTLHWDPSSSLYCDSIVQNARHSFTCHKGYISLFPLLTGLLDPSHPHLPAVLDLLRDPTHLWSQQGIRSLSPQDPAYATEENYARSSIWVNFNYLILDQLLRLAQTKGPEQARAHDTYILLRKNLVKTVYKAYRDTGFVHEQYDSASGKGVRERGWTGWTALVVLVMSMPDLESQQGVGGQVKGYVEEVRKQAVGHPRMDAGGVVVVLGVLVFVYVTRRRFAGTLRGLRRN</sequence>
<evidence type="ECO:0000256" key="1">
    <source>
        <dbReference type="ARBA" id="ARBA00004648"/>
    </source>
</evidence>
<comment type="function">
    <text evidence="12">Cleaves the distal alpha 1,2-linked glucose residue from the Glc(3)Man(9)GlcNAc(2) oligosaccharide precursor.</text>
</comment>
<comment type="catalytic activity">
    <reaction evidence="12">
        <text>N(4)-(alpha-D-Glc-(1-&gt;2)-alpha-D-Glc-(1-&gt;3)-alpha-D-Glc-(1-&gt;3)-alpha-D-Man-(1-&gt;2)-alpha-D-Man-(1-&gt;2)-alpha-D-Man-(1-&gt;3)-[alpha-D-Man-(1-&gt;2)-alpha-D-Man-(1-&gt;3)-[alpha-D-Man-(1-&gt;2)-alpha-D-Man-(1-&gt;6)]-alpha-D-Man-(1-&gt;6)]-beta-D-Man-(1-&gt;4)-beta-D-GlcNAc-(1-&gt;4)-beta-D-GlcNAc)-L-asparaginyl-[protein] + H2O = N(4)-(alpha-D-Glc-(1-&gt;3)-alpha-D-Glc-(1-&gt;3)-alpha-D-Man-(1-&gt;2)-alpha-D-Man-(1-&gt;2)-alpha-D-Man-(1-&gt;3)-[alpha-D-Man-(1-&gt;2)-alpha-D-Man-(1-&gt;3)-[alpha-D-Man-(1-&gt;2)-alpha-D-Man-(1-&gt;6)]-alpha-D-Man-(1-&gt;6)]-beta-D-Man-(1-&gt;4)-beta-D-GlcNAc-(1-&gt;4)-beta-D-GlcNAc)-L-asparaginyl-[protein] + beta-D-glucose</text>
        <dbReference type="Rhea" id="RHEA:55988"/>
        <dbReference type="Rhea" id="RHEA-COMP:12806"/>
        <dbReference type="Rhea" id="RHEA-COMP:14355"/>
        <dbReference type="ChEBI" id="CHEBI:15377"/>
        <dbReference type="ChEBI" id="CHEBI:15903"/>
        <dbReference type="ChEBI" id="CHEBI:59082"/>
        <dbReference type="ChEBI" id="CHEBI:132537"/>
        <dbReference type="EC" id="3.2.1.106"/>
    </reaction>
</comment>
<dbReference type="HOGENOM" id="CLU_007380_1_0_1"/>
<feature type="domain" description="Glycosyl hydrolase family 63 C-terminal" evidence="15">
    <location>
        <begin position="285"/>
        <end position="771"/>
    </location>
</feature>
<feature type="domain" description="Glycosyl hydrolase family 63 N-terminal" evidence="16">
    <location>
        <begin position="31"/>
        <end position="238"/>
    </location>
</feature>
<reference evidence="17 18" key="1">
    <citation type="journal article" date="2013" name="PLoS Genet.">
        <title>Comparative genome structure, secondary metabolite, and effector coding capacity across Cochliobolus pathogens.</title>
        <authorList>
            <person name="Condon B.J."/>
            <person name="Leng Y."/>
            <person name="Wu D."/>
            <person name="Bushley K.E."/>
            <person name="Ohm R.A."/>
            <person name="Otillar R."/>
            <person name="Martin J."/>
            <person name="Schackwitz W."/>
            <person name="Grimwood J."/>
            <person name="MohdZainudin N."/>
            <person name="Xue C."/>
            <person name="Wang R."/>
            <person name="Manning V.A."/>
            <person name="Dhillon B."/>
            <person name="Tu Z.J."/>
            <person name="Steffenson B.J."/>
            <person name="Salamov A."/>
            <person name="Sun H."/>
            <person name="Lowry S."/>
            <person name="LaButti K."/>
            <person name="Han J."/>
            <person name="Copeland A."/>
            <person name="Lindquist E."/>
            <person name="Barry K."/>
            <person name="Schmutz J."/>
            <person name="Baker S.E."/>
            <person name="Ciuffetti L.M."/>
            <person name="Grigoriev I.V."/>
            <person name="Zhong S."/>
            <person name="Turgeon B.G."/>
        </authorList>
    </citation>
    <scope>NUCLEOTIDE SEQUENCE [LARGE SCALE GENOMIC DNA]</scope>
    <source>
        <strain evidence="17 18">ATCC 44560</strain>
    </source>
</reference>
<dbReference type="GO" id="GO:0004573">
    <property type="term" value="F:Glc3Man9GlcNAc2 oligosaccharide glucosidase activity"/>
    <property type="evidence" value="ECO:0007669"/>
    <property type="project" value="UniProtKB-UniRule"/>
</dbReference>
<comment type="pathway">
    <text evidence="13">Glycan metabolism; N-glycan degradation.</text>
</comment>
<accession>W6ZJK2</accession>
<dbReference type="Pfam" id="PF16923">
    <property type="entry name" value="Glyco_hydro_63N"/>
    <property type="match status" value="1"/>
</dbReference>
<dbReference type="AlphaFoldDB" id="W6ZJK2"/>
<dbReference type="GO" id="GO:0005789">
    <property type="term" value="C:endoplasmic reticulum membrane"/>
    <property type="evidence" value="ECO:0007669"/>
    <property type="project" value="UniProtKB-SubCell"/>
</dbReference>
<evidence type="ECO:0000313" key="18">
    <source>
        <dbReference type="Proteomes" id="UP000054032"/>
    </source>
</evidence>
<evidence type="ECO:0000256" key="11">
    <source>
        <dbReference type="ARBA" id="ARBA00038888"/>
    </source>
</evidence>
<evidence type="ECO:0000259" key="15">
    <source>
        <dbReference type="Pfam" id="PF03200"/>
    </source>
</evidence>
<keyword evidence="18" id="KW-1185">Reference proteome</keyword>
<keyword evidence="3 12" id="KW-0812">Transmembrane</keyword>
<evidence type="ECO:0000256" key="2">
    <source>
        <dbReference type="ARBA" id="ARBA00010833"/>
    </source>
</evidence>
<evidence type="ECO:0000313" key="17">
    <source>
        <dbReference type="EMBL" id="EUC43776.1"/>
    </source>
</evidence>
<evidence type="ECO:0000256" key="10">
    <source>
        <dbReference type="ARBA" id="ARBA00023295"/>
    </source>
</evidence>
<evidence type="ECO:0000256" key="8">
    <source>
        <dbReference type="ARBA" id="ARBA00023136"/>
    </source>
</evidence>
<gene>
    <name evidence="17" type="ORF">COCMIDRAFT_99881</name>
</gene>
<feature type="signal peptide" evidence="14">
    <location>
        <begin position="1"/>
        <end position="19"/>
    </location>
</feature>
<evidence type="ECO:0000256" key="13">
    <source>
        <dbReference type="RuleBase" id="RU369107"/>
    </source>
</evidence>
<evidence type="ECO:0000256" key="3">
    <source>
        <dbReference type="ARBA" id="ARBA00022692"/>
    </source>
</evidence>
<keyword evidence="7 12" id="KW-1133">Transmembrane helix</keyword>
<dbReference type="RefSeq" id="XP_007689695.1">
    <property type="nucleotide sequence ID" value="XM_007691505.1"/>
</dbReference>
<comment type="subcellular location">
    <subcellularLocation>
        <location evidence="1 12">Endoplasmic reticulum membrane</location>
        <topology evidence="1 12">Single-pass type II membrane protein</topology>
    </subcellularLocation>
</comment>
<keyword evidence="10 12" id="KW-0326">Glycosidase</keyword>
<dbReference type="InterPro" id="IPR031335">
    <property type="entry name" value="Glyco_hydro_63_C"/>
</dbReference>
<dbReference type="GeneID" id="19129556"/>
<keyword evidence="4 12" id="KW-0378">Hydrolase</keyword>
<dbReference type="InterPro" id="IPR031631">
    <property type="entry name" value="Glyco_hydro_63N"/>
</dbReference>
<dbReference type="STRING" id="930090.W6ZJK2"/>
<dbReference type="InterPro" id="IPR038518">
    <property type="entry name" value="Glyco_hydro_63N_sf"/>
</dbReference>
<keyword evidence="5 12" id="KW-0256">Endoplasmic reticulum</keyword>
<evidence type="ECO:0000256" key="7">
    <source>
        <dbReference type="ARBA" id="ARBA00022989"/>
    </source>
</evidence>
<dbReference type="GO" id="GO:0006487">
    <property type="term" value="P:protein N-linked glycosylation"/>
    <property type="evidence" value="ECO:0007669"/>
    <property type="project" value="UniProtKB-UniRule"/>
</dbReference>
<keyword evidence="9 13" id="KW-0325">Glycoprotein</keyword>
<dbReference type="EC" id="3.2.1.106" evidence="11 12"/>
<keyword evidence="8 12" id="KW-0472">Membrane</keyword>
<dbReference type="SUPFAM" id="SSF48208">
    <property type="entry name" value="Six-hairpin glycosidases"/>
    <property type="match status" value="1"/>
</dbReference>
<dbReference type="InterPro" id="IPR008928">
    <property type="entry name" value="6-hairpin_glycosidase_sf"/>
</dbReference>
<dbReference type="Gene3D" id="1.50.10.10">
    <property type="match status" value="1"/>
</dbReference>
<evidence type="ECO:0000259" key="16">
    <source>
        <dbReference type="Pfam" id="PF16923"/>
    </source>
</evidence>
<proteinExistence type="inferred from homology"/>
<dbReference type="OrthoDB" id="410058at2759"/>
<protein>
    <recommendedName>
        <fullName evidence="11 12">Mannosyl-oligosaccharide glucosidase</fullName>
        <ecNumber evidence="11 12">3.2.1.106</ecNumber>
    </recommendedName>
    <alternativeName>
        <fullName evidence="13">Glucosidase I</fullName>
    </alternativeName>
</protein>
<dbReference type="InterPro" id="IPR012341">
    <property type="entry name" value="6hp_glycosidase-like_sf"/>
</dbReference>
<feature type="transmembrane region" description="Helical" evidence="12">
    <location>
        <begin position="801"/>
        <end position="818"/>
    </location>
</feature>
<evidence type="ECO:0000256" key="14">
    <source>
        <dbReference type="SAM" id="SignalP"/>
    </source>
</evidence>
<dbReference type="eggNOG" id="KOG2161">
    <property type="taxonomic scope" value="Eukaryota"/>
</dbReference>
<evidence type="ECO:0000256" key="12">
    <source>
        <dbReference type="RuleBase" id="RU368089"/>
    </source>
</evidence>
<evidence type="ECO:0000256" key="9">
    <source>
        <dbReference type="ARBA" id="ARBA00023180"/>
    </source>
</evidence>
<dbReference type="Proteomes" id="UP000054032">
    <property type="component" value="Unassembled WGS sequence"/>
</dbReference>
<dbReference type="PANTHER" id="PTHR10412">
    <property type="entry name" value="MANNOSYL-OLIGOSACCHARIDE GLUCOSIDASE"/>
    <property type="match status" value="1"/>
</dbReference>
<dbReference type="KEGG" id="bor:COCMIDRAFT_99881"/>
<organism evidence="17 18">
    <name type="scientific">Bipolaris oryzae ATCC 44560</name>
    <dbReference type="NCBI Taxonomy" id="930090"/>
    <lineage>
        <taxon>Eukaryota</taxon>
        <taxon>Fungi</taxon>
        <taxon>Dikarya</taxon>
        <taxon>Ascomycota</taxon>
        <taxon>Pezizomycotina</taxon>
        <taxon>Dothideomycetes</taxon>
        <taxon>Pleosporomycetidae</taxon>
        <taxon>Pleosporales</taxon>
        <taxon>Pleosporineae</taxon>
        <taxon>Pleosporaceae</taxon>
        <taxon>Bipolaris</taxon>
    </lineage>
</organism>
<evidence type="ECO:0000256" key="4">
    <source>
        <dbReference type="ARBA" id="ARBA00022801"/>
    </source>
</evidence>